<dbReference type="PROSITE" id="PS50060">
    <property type="entry name" value="MAM_2"/>
    <property type="match status" value="1"/>
</dbReference>
<evidence type="ECO:0000259" key="1">
    <source>
        <dbReference type="PROSITE" id="PS50060"/>
    </source>
</evidence>
<name>V8NTE9_OPHHA</name>
<feature type="non-terminal residue" evidence="2">
    <location>
        <position position="1"/>
    </location>
</feature>
<dbReference type="GO" id="GO:0005794">
    <property type="term" value="C:Golgi apparatus"/>
    <property type="evidence" value="ECO:0007669"/>
    <property type="project" value="TreeGrafter"/>
</dbReference>
<evidence type="ECO:0000313" key="2">
    <source>
        <dbReference type="EMBL" id="ETE64958.1"/>
    </source>
</evidence>
<sequence>MQMSIDPCDKRIAAKKQYDSSVSCHSFIGSLNLLVHVKNKQPTQALSLRGDKGNMWQQVHVPINPAGPFQVSRSYNTCYYVFDLIIFEGVRGTGSEGDIAIDDVTLKKGDCPRKPIVPNKGNYPW</sequence>
<dbReference type="CDD" id="cd06263">
    <property type="entry name" value="MAM"/>
    <property type="match status" value="1"/>
</dbReference>
<proteinExistence type="predicted"/>
<dbReference type="OrthoDB" id="6107927at2759"/>
<dbReference type="PANTHER" id="PTHR23282">
    <property type="entry name" value="APICAL ENDOSOMAL GLYCOPROTEIN PRECURSOR"/>
    <property type="match status" value="1"/>
</dbReference>
<evidence type="ECO:0000313" key="3">
    <source>
        <dbReference type="Proteomes" id="UP000018936"/>
    </source>
</evidence>
<dbReference type="AlphaFoldDB" id="V8NTE9"/>
<organism evidence="2 3">
    <name type="scientific">Ophiophagus hannah</name>
    <name type="common">King cobra</name>
    <name type="synonym">Naja hannah</name>
    <dbReference type="NCBI Taxonomy" id="8665"/>
    <lineage>
        <taxon>Eukaryota</taxon>
        <taxon>Metazoa</taxon>
        <taxon>Chordata</taxon>
        <taxon>Craniata</taxon>
        <taxon>Vertebrata</taxon>
        <taxon>Euteleostomi</taxon>
        <taxon>Lepidosauria</taxon>
        <taxon>Squamata</taxon>
        <taxon>Bifurcata</taxon>
        <taxon>Unidentata</taxon>
        <taxon>Episquamata</taxon>
        <taxon>Toxicofera</taxon>
        <taxon>Serpentes</taxon>
        <taxon>Colubroidea</taxon>
        <taxon>Elapidae</taxon>
        <taxon>Elapinae</taxon>
        <taxon>Ophiophagus</taxon>
    </lineage>
</organism>
<protein>
    <submittedName>
        <fullName evidence="2">MAM domain-containing glycosylphosphatidylinositol anchor protein 1</fullName>
    </submittedName>
</protein>
<keyword evidence="3" id="KW-1185">Reference proteome</keyword>
<accession>V8NTE9</accession>
<reference evidence="2 3" key="1">
    <citation type="journal article" date="2013" name="Proc. Natl. Acad. Sci. U.S.A.">
        <title>The king cobra genome reveals dynamic gene evolution and adaptation in the snake venom system.</title>
        <authorList>
            <person name="Vonk F.J."/>
            <person name="Casewell N.R."/>
            <person name="Henkel C.V."/>
            <person name="Heimberg A.M."/>
            <person name="Jansen H.J."/>
            <person name="McCleary R.J."/>
            <person name="Kerkkamp H.M."/>
            <person name="Vos R.A."/>
            <person name="Guerreiro I."/>
            <person name="Calvete J.J."/>
            <person name="Wuster W."/>
            <person name="Woods A.E."/>
            <person name="Logan J.M."/>
            <person name="Harrison R.A."/>
            <person name="Castoe T.A."/>
            <person name="de Koning A.P."/>
            <person name="Pollock D.D."/>
            <person name="Yandell M."/>
            <person name="Calderon D."/>
            <person name="Renjifo C."/>
            <person name="Currier R.B."/>
            <person name="Salgado D."/>
            <person name="Pla D."/>
            <person name="Sanz L."/>
            <person name="Hyder A.S."/>
            <person name="Ribeiro J.M."/>
            <person name="Arntzen J.W."/>
            <person name="van den Thillart G.E."/>
            <person name="Boetzer M."/>
            <person name="Pirovano W."/>
            <person name="Dirks R.P."/>
            <person name="Spaink H.P."/>
            <person name="Duboule D."/>
            <person name="McGlinn E."/>
            <person name="Kini R.M."/>
            <person name="Richardson M.K."/>
        </authorList>
    </citation>
    <scope>NUCLEOTIDE SEQUENCE</scope>
    <source>
        <tissue evidence="2">Blood</tissue>
    </source>
</reference>
<dbReference type="InterPro" id="IPR013320">
    <property type="entry name" value="ConA-like_dom_sf"/>
</dbReference>
<gene>
    <name evidence="2" type="primary">MDGA1</name>
    <name evidence="2" type="ORF">L345_09273</name>
</gene>
<dbReference type="Proteomes" id="UP000018936">
    <property type="component" value="Unassembled WGS sequence"/>
</dbReference>
<comment type="caution">
    <text evidence="2">The sequence shown here is derived from an EMBL/GenBank/DDBJ whole genome shotgun (WGS) entry which is preliminary data.</text>
</comment>
<dbReference type="InterPro" id="IPR051560">
    <property type="entry name" value="MAM_domain-containing"/>
</dbReference>
<dbReference type="SUPFAM" id="SSF49899">
    <property type="entry name" value="Concanavalin A-like lectins/glucanases"/>
    <property type="match status" value="1"/>
</dbReference>
<dbReference type="EMBL" id="AZIM01002041">
    <property type="protein sequence ID" value="ETE64958.1"/>
    <property type="molecule type" value="Genomic_DNA"/>
</dbReference>
<dbReference type="Gene3D" id="2.60.120.200">
    <property type="match status" value="1"/>
</dbReference>
<dbReference type="InterPro" id="IPR000998">
    <property type="entry name" value="MAM_dom"/>
</dbReference>
<feature type="domain" description="MAM" evidence="1">
    <location>
        <begin position="30"/>
        <end position="113"/>
    </location>
</feature>
<dbReference type="PANTHER" id="PTHR23282:SF123">
    <property type="entry name" value="MAM DOMAIN-CONTAINING GLYCOSYLPHOSPHATIDYLINOSITOL ANCHOR PROTEIN 1"/>
    <property type="match status" value="1"/>
</dbReference>
<dbReference type="GO" id="GO:0016020">
    <property type="term" value="C:membrane"/>
    <property type="evidence" value="ECO:0007669"/>
    <property type="project" value="InterPro"/>
</dbReference>